<dbReference type="PANTHER" id="PTHR47723">
    <property type="entry name" value="OS05G0353850 PROTEIN"/>
    <property type="match status" value="1"/>
</dbReference>
<dbReference type="Pfam" id="PF13456">
    <property type="entry name" value="RVT_3"/>
    <property type="match status" value="1"/>
</dbReference>
<dbReference type="AlphaFoldDB" id="A0A6A3BQ58"/>
<dbReference type="CDD" id="cd06222">
    <property type="entry name" value="RNase_H_like"/>
    <property type="match status" value="1"/>
</dbReference>
<dbReference type="InterPro" id="IPR036397">
    <property type="entry name" value="RNaseH_sf"/>
</dbReference>
<comment type="caution">
    <text evidence="2">The sequence shown here is derived from an EMBL/GenBank/DDBJ whole genome shotgun (WGS) entry which is preliminary data.</text>
</comment>
<name>A0A6A3BQ58_HIBSY</name>
<evidence type="ECO:0000313" key="3">
    <source>
        <dbReference type="Proteomes" id="UP000436088"/>
    </source>
</evidence>
<dbReference type="Proteomes" id="UP000436088">
    <property type="component" value="Unassembled WGS sequence"/>
</dbReference>
<dbReference type="EMBL" id="VEPZ02000794">
    <property type="protein sequence ID" value="KAE8719076.1"/>
    <property type="molecule type" value="Genomic_DNA"/>
</dbReference>
<gene>
    <name evidence="2" type="ORF">F3Y22_tig00109978pilonHSYRG00090</name>
</gene>
<dbReference type="InterPro" id="IPR044730">
    <property type="entry name" value="RNase_H-like_dom_plant"/>
</dbReference>
<dbReference type="InterPro" id="IPR012337">
    <property type="entry name" value="RNaseH-like_sf"/>
</dbReference>
<dbReference type="InterPro" id="IPR002156">
    <property type="entry name" value="RNaseH_domain"/>
</dbReference>
<proteinExistence type="predicted"/>
<evidence type="ECO:0000313" key="2">
    <source>
        <dbReference type="EMBL" id="KAE8719076.1"/>
    </source>
</evidence>
<accession>A0A6A3BQ58</accession>
<sequence length="371" mass="42198">MVAQEVIHSMRHKRGKTKWMAIKVDLEKAYDRFGRPQCKSSGMAPLRKNLDLPEAFAKGLWEPMILSCGGPSLSHIFFADDLVLFCRVNQDQAALLKSILVQFSRFSGHRVNSNKTRVFFLANVETTCAGQWVMAITSVFGLIRGLADDPPSRDDVGEDLPMWRWDNYGSCSVKMTYFLIQKESWDPSDSKWQRFGVYSAKGWATNIKKNHNTSTNCSRSNCRLSKWKKLMHGCFKLNTDEAMHTGTMEVVCGGVIRDHTGAWVADFSRSLSRCTTFQAELWTVMEGLEIAWNMGVRVQNMELDNQEAATCLNSDPQLTSFRTSGELEEFSDVKGKPRSTKRLISLLIVWLDSGTKGTWVLSFFLHHHRLF</sequence>
<feature type="domain" description="RNase H type-1" evidence="1">
    <location>
        <begin position="241"/>
        <end position="320"/>
    </location>
</feature>
<organism evidence="2 3">
    <name type="scientific">Hibiscus syriacus</name>
    <name type="common">Rose of Sharon</name>
    <dbReference type="NCBI Taxonomy" id="106335"/>
    <lineage>
        <taxon>Eukaryota</taxon>
        <taxon>Viridiplantae</taxon>
        <taxon>Streptophyta</taxon>
        <taxon>Embryophyta</taxon>
        <taxon>Tracheophyta</taxon>
        <taxon>Spermatophyta</taxon>
        <taxon>Magnoliopsida</taxon>
        <taxon>eudicotyledons</taxon>
        <taxon>Gunneridae</taxon>
        <taxon>Pentapetalae</taxon>
        <taxon>rosids</taxon>
        <taxon>malvids</taxon>
        <taxon>Malvales</taxon>
        <taxon>Malvaceae</taxon>
        <taxon>Malvoideae</taxon>
        <taxon>Hibiscus</taxon>
    </lineage>
</organism>
<dbReference type="SUPFAM" id="SSF53098">
    <property type="entry name" value="Ribonuclease H-like"/>
    <property type="match status" value="1"/>
</dbReference>
<dbReference type="Gene3D" id="3.30.420.10">
    <property type="entry name" value="Ribonuclease H-like superfamily/Ribonuclease H"/>
    <property type="match status" value="1"/>
</dbReference>
<reference evidence="2" key="1">
    <citation type="submission" date="2019-09" db="EMBL/GenBank/DDBJ databases">
        <title>Draft genome information of white flower Hibiscus syriacus.</title>
        <authorList>
            <person name="Kim Y.-M."/>
        </authorList>
    </citation>
    <scope>NUCLEOTIDE SEQUENCE [LARGE SCALE GENOMIC DNA]</scope>
    <source>
        <strain evidence="2">YM2019G1</strain>
    </source>
</reference>
<dbReference type="GO" id="GO:0004523">
    <property type="term" value="F:RNA-DNA hybrid ribonuclease activity"/>
    <property type="evidence" value="ECO:0007669"/>
    <property type="project" value="InterPro"/>
</dbReference>
<evidence type="ECO:0000259" key="1">
    <source>
        <dbReference type="Pfam" id="PF13456"/>
    </source>
</evidence>
<dbReference type="PANTHER" id="PTHR47723:SF13">
    <property type="entry name" value="PUTATIVE-RELATED"/>
    <property type="match status" value="1"/>
</dbReference>
<dbReference type="GO" id="GO:0003676">
    <property type="term" value="F:nucleic acid binding"/>
    <property type="evidence" value="ECO:0007669"/>
    <property type="project" value="InterPro"/>
</dbReference>
<protein>
    <recommendedName>
        <fullName evidence="1">RNase H type-1 domain-containing protein</fullName>
    </recommendedName>
</protein>
<dbReference type="InterPro" id="IPR053151">
    <property type="entry name" value="RNase_H-like"/>
</dbReference>
<keyword evidence="3" id="KW-1185">Reference proteome</keyword>